<feature type="compositionally biased region" description="Basic and acidic residues" evidence="2">
    <location>
        <begin position="217"/>
        <end position="227"/>
    </location>
</feature>
<protein>
    <submittedName>
        <fullName evidence="4">Uncharacterized protein</fullName>
    </submittedName>
</protein>
<dbReference type="Proteomes" id="UP000682733">
    <property type="component" value="Unassembled WGS sequence"/>
</dbReference>
<organism evidence="4 5">
    <name type="scientific">Didymodactylos carnosus</name>
    <dbReference type="NCBI Taxonomy" id="1234261"/>
    <lineage>
        <taxon>Eukaryota</taxon>
        <taxon>Metazoa</taxon>
        <taxon>Spiralia</taxon>
        <taxon>Gnathifera</taxon>
        <taxon>Rotifera</taxon>
        <taxon>Eurotatoria</taxon>
        <taxon>Bdelloidea</taxon>
        <taxon>Philodinida</taxon>
        <taxon>Philodinidae</taxon>
        <taxon>Didymodactylos</taxon>
    </lineage>
</organism>
<dbReference type="AlphaFoldDB" id="A0A8S2UIM4"/>
<evidence type="ECO:0000313" key="5">
    <source>
        <dbReference type="Proteomes" id="UP000682733"/>
    </source>
</evidence>
<gene>
    <name evidence="3" type="ORF">OVA965_LOCUS39527</name>
    <name evidence="4" type="ORF">TMI583_LOCUS40839</name>
</gene>
<evidence type="ECO:0000313" key="4">
    <source>
        <dbReference type="EMBL" id="CAF4346316.1"/>
    </source>
</evidence>
<evidence type="ECO:0000256" key="2">
    <source>
        <dbReference type="SAM" id="MobiDB-lite"/>
    </source>
</evidence>
<feature type="region of interest" description="Disordered" evidence="2">
    <location>
        <begin position="148"/>
        <end position="229"/>
    </location>
</feature>
<dbReference type="EMBL" id="CAJOBA010063605">
    <property type="protein sequence ID" value="CAF4346316.1"/>
    <property type="molecule type" value="Genomic_DNA"/>
</dbReference>
<feature type="non-terminal residue" evidence="4">
    <location>
        <position position="264"/>
    </location>
</feature>
<name>A0A8S2UIM4_9BILA</name>
<accession>A0A8S2UIM4</accession>
<sequence>IHDHSPSITYDDSNELSNRLSLLEYALEANIIEQKQLLKSKLLTEEHARLKIQELEDQLHREQLYSQEKLNKLEQKLNDTTTMAEKEKQRILKHLEDEKRFTRDIISKSEQMIKQLKRELSQERIVKSEQQKTSEALRDIYKKINPEKLKQQRIENNHDQDSRTPLSSYRSSRNIKNDDNSDVDTSLHKSRTNNDSTLDNSVDKTEPPPLLSSTPRDITHNNNEQKVKKAPVFRHLSHSNNTTTTAEFQQELSQLLQRKNDSIL</sequence>
<feature type="compositionally biased region" description="Polar residues" evidence="2">
    <location>
        <begin position="163"/>
        <end position="174"/>
    </location>
</feature>
<feature type="coiled-coil region" evidence="1">
    <location>
        <begin position="70"/>
        <end position="133"/>
    </location>
</feature>
<proteinExistence type="predicted"/>
<feature type="compositionally biased region" description="Basic and acidic residues" evidence="2">
    <location>
        <begin position="148"/>
        <end position="162"/>
    </location>
</feature>
<evidence type="ECO:0000256" key="1">
    <source>
        <dbReference type="SAM" id="Coils"/>
    </source>
</evidence>
<reference evidence="4" key="1">
    <citation type="submission" date="2021-02" db="EMBL/GenBank/DDBJ databases">
        <authorList>
            <person name="Nowell W R."/>
        </authorList>
    </citation>
    <scope>NUCLEOTIDE SEQUENCE</scope>
</reference>
<feature type="non-terminal residue" evidence="4">
    <location>
        <position position="1"/>
    </location>
</feature>
<evidence type="ECO:0000313" key="3">
    <source>
        <dbReference type="EMBL" id="CAF1555557.1"/>
    </source>
</evidence>
<keyword evidence="1" id="KW-0175">Coiled coil</keyword>
<comment type="caution">
    <text evidence="4">The sequence shown here is derived from an EMBL/GenBank/DDBJ whole genome shotgun (WGS) entry which is preliminary data.</text>
</comment>
<dbReference type="EMBL" id="CAJNOK010041084">
    <property type="protein sequence ID" value="CAF1555557.1"/>
    <property type="molecule type" value="Genomic_DNA"/>
</dbReference>
<dbReference type="Proteomes" id="UP000677228">
    <property type="component" value="Unassembled WGS sequence"/>
</dbReference>